<evidence type="ECO:0000313" key="1">
    <source>
        <dbReference type="EMBL" id="MCB7388205.1"/>
    </source>
</evidence>
<protein>
    <recommendedName>
        <fullName evidence="3">Type II secretion system protein</fullName>
    </recommendedName>
</protein>
<sequence length="148" mass="16763">MSKQSSRRSSLFLLELIAAIFFFSLASAVCVRFFVKSHTISQDTKNLDMAVNQASTFAELFRSGDDLFPLLEKEYSAGKLSPDKTTYTIYYDKNWELCPVADAVFSLTIEQTTDGHISSGSFVVEEIKGNKEIYNLEAQKYIQEEGWN</sequence>
<evidence type="ECO:0008006" key="3">
    <source>
        <dbReference type="Google" id="ProtNLM"/>
    </source>
</evidence>
<name>A0ABS8DIF1_9FIRM</name>
<keyword evidence="2" id="KW-1185">Reference proteome</keyword>
<proteinExistence type="predicted"/>
<dbReference type="Proteomes" id="UP001299546">
    <property type="component" value="Unassembled WGS sequence"/>
</dbReference>
<dbReference type="RefSeq" id="WP_066738584.1">
    <property type="nucleotide sequence ID" value="NZ_JAJCIQ010000009.1"/>
</dbReference>
<accession>A0ABS8DIF1</accession>
<dbReference type="EMBL" id="JAJCIS010000009">
    <property type="protein sequence ID" value="MCB7388205.1"/>
    <property type="molecule type" value="Genomic_DNA"/>
</dbReference>
<evidence type="ECO:0000313" key="2">
    <source>
        <dbReference type="Proteomes" id="UP001299546"/>
    </source>
</evidence>
<reference evidence="1 2" key="1">
    <citation type="submission" date="2021-10" db="EMBL/GenBank/DDBJ databases">
        <title>Collection of gut derived symbiotic bacterial strains cultured from healthy donors.</title>
        <authorList>
            <person name="Lin H."/>
            <person name="Littmann E."/>
            <person name="Kohout C."/>
            <person name="Pamer E.G."/>
        </authorList>
    </citation>
    <scope>NUCLEOTIDE SEQUENCE [LARGE SCALE GENOMIC DNA]</scope>
    <source>
        <strain evidence="1 2">DFI.1.165</strain>
    </source>
</reference>
<comment type="caution">
    <text evidence="1">The sequence shown here is derived from an EMBL/GenBank/DDBJ whole genome shotgun (WGS) entry which is preliminary data.</text>
</comment>
<gene>
    <name evidence="1" type="ORF">LIZ65_13015</name>
</gene>
<organism evidence="1 2">
    <name type="scientific">Bariatricus massiliensis</name>
    <dbReference type="NCBI Taxonomy" id="1745713"/>
    <lineage>
        <taxon>Bacteria</taxon>
        <taxon>Bacillati</taxon>
        <taxon>Bacillota</taxon>
        <taxon>Clostridia</taxon>
        <taxon>Lachnospirales</taxon>
        <taxon>Lachnospiraceae</taxon>
        <taxon>Bariatricus</taxon>
    </lineage>
</organism>